<comment type="caution">
    <text evidence="2">The sequence shown here is derived from an EMBL/GenBank/DDBJ whole genome shotgun (WGS) entry which is preliminary data.</text>
</comment>
<feature type="domain" description="DUF6589" evidence="1">
    <location>
        <begin position="1"/>
        <end position="210"/>
    </location>
</feature>
<feature type="non-terminal residue" evidence="2">
    <location>
        <position position="245"/>
    </location>
</feature>
<protein>
    <recommendedName>
        <fullName evidence="1">DUF6589 domain-containing protein</fullName>
    </recommendedName>
</protein>
<proteinExistence type="predicted"/>
<dbReference type="InterPro" id="IPR046496">
    <property type="entry name" value="DUF6589"/>
</dbReference>
<dbReference type="Pfam" id="PF20231">
    <property type="entry name" value="DUF6589"/>
    <property type="match status" value="1"/>
</dbReference>
<evidence type="ECO:0000313" key="3">
    <source>
        <dbReference type="Proteomes" id="UP000696485"/>
    </source>
</evidence>
<name>A0A9P5S8I1_9FUNG</name>
<reference evidence="2" key="1">
    <citation type="journal article" date="2020" name="Fungal Divers.">
        <title>Resolving the Mortierellaceae phylogeny through synthesis of multi-gene phylogenetics and phylogenomics.</title>
        <authorList>
            <person name="Vandepol N."/>
            <person name="Liber J."/>
            <person name="Desiro A."/>
            <person name="Na H."/>
            <person name="Kennedy M."/>
            <person name="Barry K."/>
            <person name="Grigoriev I.V."/>
            <person name="Miller A.N."/>
            <person name="O'Donnell K."/>
            <person name="Stajich J.E."/>
            <person name="Bonito G."/>
        </authorList>
    </citation>
    <scope>NUCLEOTIDE SEQUENCE</scope>
    <source>
        <strain evidence="2">NVP1</strain>
    </source>
</reference>
<keyword evidence="3" id="KW-1185">Reference proteome</keyword>
<dbReference type="Proteomes" id="UP000696485">
    <property type="component" value="Unassembled WGS sequence"/>
</dbReference>
<dbReference type="EMBL" id="JAAAUY010002053">
    <property type="protein sequence ID" value="KAF9315754.1"/>
    <property type="molecule type" value="Genomic_DNA"/>
</dbReference>
<organism evidence="2 3">
    <name type="scientific">Podila minutissima</name>
    <dbReference type="NCBI Taxonomy" id="64525"/>
    <lineage>
        <taxon>Eukaryota</taxon>
        <taxon>Fungi</taxon>
        <taxon>Fungi incertae sedis</taxon>
        <taxon>Mucoromycota</taxon>
        <taxon>Mortierellomycotina</taxon>
        <taxon>Mortierellomycetes</taxon>
        <taxon>Mortierellales</taxon>
        <taxon>Mortierellaceae</taxon>
        <taxon>Podila</taxon>
    </lineage>
</organism>
<sequence length="245" mass="27669">MDEFLRHVFSAVVLRLWETSVATNEEQFLAGCSDDSVFNTFVSAKVERIVSQDLDASKIKDTSSANATLFLRDMTLYLELSSAIKIGDIGRLEKALKWLTVISHAGSSTQYAYELLHFHCCVVHLWDENTKHAVLSSMLVNKSGGRHGWKPTDLYQEHCNRSIKHIYHGRRGDISFDMLRERISMNIETLGDVKVKMEQQFKAPSNKRKHAAVSADSDVEKILVVLSENGILSRDPAACIWQDPT</sequence>
<accession>A0A9P5S8I1</accession>
<evidence type="ECO:0000313" key="2">
    <source>
        <dbReference type="EMBL" id="KAF9315754.1"/>
    </source>
</evidence>
<evidence type="ECO:0000259" key="1">
    <source>
        <dbReference type="Pfam" id="PF20231"/>
    </source>
</evidence>
<gene>
    <name evidence="2" type="ORF">BG006_003700</name>
</gene>
<dbReference type="AlphaFoldDB" id="A0A9P5S8I1"/>